<dbReference type="InterPro" id="IPR002225">
    <property type="entry name" value="3Beta_OHSteriod_DH/Estase"/>
</dbReference>
<dbReference type="Proteomes" id="UP000472261">
    <property type="component" value="Unplaced"/>
</dbReference>
<protein>
    <recommendedName>
        <fullName evidence="2">3-beta hydroxysteroid dehydrogenase/isomerase domain-containing protein</fullName>
    </recommendedName>
</protein>
<dbReference type="FunFam" id="3.40.50.720:FF:000495">
    <property type="entry name" value="3 hydroxysteroid dehydrogenase, putative"/>
    <property type="match status" value="1"/>
</dbReference>
<keyword evidence="4" id="KW-1185">Reference proteome</keyword>
<dbReference type="PANTHER" id="PTHR10366:SF832">
    <property type="entry name" value="3-BETA HYDROXYSTEROID DEHYDROGENASE_ISOMERASE DOMAIN-CONTAINING PROTEIN"/>
    <property type="match status" value="1"/>
</dbReference>
<dbReference type="Ensembl" id="ENSPCLT00000006539.1">
    <property type="protein sequence ID" value="ENSPCLP00000004671.1"/>
    <property type="gene ID" value="ENSPCLG00000004039.1"/>
</dbReference>
<dbReference type="Gene3D" id="3.40.50.720">
    <property type="entry name" value="NAD(P)-binding Rossmann-like Domain"/>
    <property type="match status" value="1"/>
</dbReference>
<name>A0A669PSP9_PHACC</name>
<feature type="domain" description="3-beta hydroxysteroid dehydrogenase/isomerase" evidence="2">
    <location>
        <begin position="54"/>
        <end position="315"/>
    </location>
</feature>
<proteinExistence type="predicted"/>
<dbReference type="GO" id="GO:0016616">
    <property type="term" value="F:oxidoreductase activity, acting on the CH-OH group of donors, NAD or NADP as acceptor"/>
    <property type="evidence" value="ECO:0007669"/>
    <property type="project" value="InterPro"/>
</dbReference>
<keyword evidence="1" id="KW-0560">Oxidoreductase</keyword>
<organism evidence="3 4">
    <name type="scientific">Phasianus colchicus</name>
    <name type="common">Common pheasant</name>
    <dbReference type="NCBI Taxonomy" id="9054"/>
    <lineage>
        <taxon>Eukaryota</taxon>
        <taxon>Metazoa</taxon>
        <taxon>Chordata</taxon>
        <taxon>Craniata</taxon>
        <taxon>Vertebrata</taxon>
        <taxon>Euteleostomi</taxon>
        <taxon>Archelosauria</taxon>
        <taxon>Archosauria</taxon>
        <taxon>Dinosauria</taxon>
        <taxon>Saurischia</taxon>
        <taxon>Theropoda</taxon>
        <taxon>Coelurosauria</taxon>
        <taxon>Aves</taxon>
        <taxon>Neognathae</taxon>
        <taxon>Galloanserae</taxon>
        <taxon>Galliformes</taxon>
        <taxon>Phasianidae</taxon>
        <taxon>Phasianinae</taxon>
        <taxon>Phasianus</taxon>
    </lineage>
</organism>
<evidence type="ECO:0000313" key="4">
    <source>
        <dbReference type="Proteomes" id="UP000472261"/>
    </source>
</evidence>
<evidence type="ECO:0000313" key="3">
    <source>
        <dbReference type="Ensembl" id="ENSPCLP00000004671.1"/>
    </source>
</evidence>
<dbReference type="OMA" id="PNTLCEP"/>
<accession>A0A669PSP9</accession>
<dbReference type="SUPFAM" id="SSF51735">
    <property type="entry name" value="NAD(P)-binding Rossmann-fold domains"/>
    <property type="match status" value="1"/>
</dbReference>
<evidence type="ECO:0000256" key="1">
    <source>
        <dbReference type="ARBA" id="ARBA00023002"/>
    </source>
</evidence>
<reference evidence="3" key="2">
    <citation type="submission" date="2025-09" db="UniProtKB">
        <authorList>
            <consortium name="Ensembl"/>
        </authorList>
    </citation>
    <scope>IDENTIFICATION</scope>
</reference>
<dbReference type="Pfam" id="PF01073">
    <property type="entry name" value="3Beta_HSD"/>
    <property type="match status" value="1"/>
</dbReference>
<dbReference type="InterPro" id="IPR036291">
    <property type="entry name" value="NAD(P)-bd_dom_sf"/>
</dbReference>
<reference evidence="3" key="1">
    <citation type="submission" date="2025-08" db="UniProtKB">
        <authorList>
            <consortium name="Ensembl"/>
        </authorList>
    </citation>
    <scope>IDENTIFICATION</scope>
</reference>
<dbReference type="GO" id="GO:0006694">
    <property type="term" value="P:steroid biosynthetic process"/>
    <property type="evidence" value="ECO:0007669"/>
    <property type="project" value="InterPro"/>
</dbReference>
<evidence type="ECO:0000259" key="2">
    <source>
        <dbReference type="Pfam" id="PF01073"/>
    </source>
</evidence>
<sequence length="410" mass="46461">MRDALSTSSGHALFAHRSKLHQLTMKNTQHGSCGLRLWKGKAESERPEQSQVYLVTGGCGFIGEKITELLSQQDYIKEVRVFDSVARKEVENFATATTHVTVMKGDIRDYNLLLAAMQGVHVVIHTAAIVDYRNTLPFWEMKAVNVGGTENVLRACCALNIPYVVYTSSIAAVGPNVLHEPMLRGNEDTKYSGEVELPYGKTKAMAERLVLEANGKKLTNGGKLTTCIIRANTVYGEKAMFLHDLYLSAKAHNGVLNYLEPEHTERNSMYVGNVAWMHVLAARQLQLKPDILAGQVYYSYDDTPTTKGFLIRYQLLSCMDPSIRLGSRIPYWKMWLLIHLHRIIEVILSPFWKPRPFLNFPLLHTIVTTFSYETDKAFRHFGYQPLYSWQESKVRTARWLEVAVGNLSSQ</sequence>
<dbReference type="InterPro" id="IPR050425">
    <property type="entry name" value="NAD(P)_dehydrat-like"/>
</dbReference>
<dbReference type="PANTHER" id="PTHR10366">
    <property type="entry name" value="NAD DEPENDENT EPIMERASE/DEHYDRATASE"/>
    <property type="match status" value="1"/>
</dbReference>
<dbReference type="AlphaFoldDB" id="A0A669PSP9"/>